<dbReference type="Gene3D" id="3.90.640.10">
    <property type="entry name" value="Actin, Chain A, domain 4"/>
    <property type="match status" value="1"/>
</dbReference>
<gene>
    <name evidence="1" type="ORF">ACOC_LOCUS3767</name>
</gene>
<dbReference type="AlphaFoldDB" id="A0A0R3PHD9"/>
<dbReference type="Proteomes" id="UP000267027">
    <property type="component" value="Unassembled WGS sequence"/>
</dbReference>
<organism evidence="3">
    <name type="scientific">Angiostrongylus costaricensis</name>
    <name type="common">Nematode worm</name>
    <dbReference type="NCBI Taxonomy" id="334426"/>
    <lineage>
        <taxon>Eukaryota</taxon>
        <taxon>Metazoa</taxon>
        <taxon>Ecdysozoa</taxon>
        <taxon>Nematoda</taxon>
        <taxon>Chromadorea</taxon>
        <taxon>Rhabditida</taxon>
        <taxon>Rhabditina</taxon>
        <taxon>Rhabditomorpha</taxon>
        <taxon>Strongyloidea</taxon>
        <taxon>Metastrongylidae</taxon>
        <taxon>Angiostrongylus</taxon>
    </lineage>
</organism>
<evidence type="ECO:0000313" key="1">
    <source>
        <dbReference type="EMBL" id="VDM55352.1"/>
    </source>
</evidence>
<dbReference type="WBParaSite" id="ACOC_0000376601-mRNA-1">
    <property type="protein sequence ID" value="ACOC_0000376601-mRNA-1"/>
    <property type="gene ID" value="ACOC_0000376601"/>
</dbReference>
<evidence type="ECO:0000313" key="2">
    <source>
        <dbReference type="Proteomes" id="UP000267027"/>
    </source>
</evidence>
<evidence type="ECO:0000313" key="3">
    <source>
        <dbReference type="WBParaSite" id="ACOC_0000376601-mRNA-1"/>
    </source>
</evidence>
<dbReference type="STRING" id="334426.A0A0R3PHD9"/>
<reference evidence="3" key="1">
    <citation type="submission" date="2017-02" db="UniProtKB">
        <authorList>
            <consortium name="WormBaseParasite"/>
        </authorList>
    </citation>
    <scope>IDENTIFICATION</scope>
</reference>
<keyword evidence="2" id="KW-1185">Reference proteome</keyword>
<reference evidence="1 2" key="2">
    <citation type="submission" date="2018-11" db="EMBL/GenBank/DDBJ databases">
        <authorList>
            <consortium name="Pathogen Informatics"/>
        </authorList>
    </citation>
    <scope>NUCLEOTIDE SEQUENCE [LARGE SCALE GENOMIC DNA]</scope>
    <source>
        <strain evidence="1 2">Costa Rica</strain>
    </source>
</reference>
<accession>A0A0R3PHD9</accession>
<dbReference type="SUPFAM" id="SSF53067">
    <property type="entry name" value="Actin-like ATPase domain"/>
    <property type="match status" value="2"/>
</dbReference>
<dbReference type="EMBL" id="UYYA01001385">
    <property type="protein sequence ID" value="VDM55352.1"/>
    <property type="molecule type" value="Genomic_DNA"/>
</dbReference>
<dbReference type="Gene3D" id="3.30.420.40">
    <property type="match status" value="1"/>
</dbReference>
<dbReference type="OrthoDB" id="5863417at2759"/>
<name>A0A0R3PHD9_ANGCS</name>
<dbReference type="InterPro" id="IPR043129">
    <property type="entry name" value="ATPase_NBD"/>
</dbReference>
<proteinExistence type="predicted"/>
<sequence>MCDDEVAAFAVDDESIMCKVGFAGYGAPRAVFPSIVGRCHHQSLIVGMVKKTLTTRSNTVSSLTGMIRRRPDATRFTTSSVLHTKSTLAWLLVYQTAKREIACDVKEKLCYAALDFEQEMAMAASLSSLEKWYQIVFEMLLVVLKSLPSWEESHRPKPASNPHRQSYGEWMRSHTICHDEILTNTPSAAFLSAAARGGA</sequence>
<protein>
    <submittedName>
        <fullName evidence="3">Protein kinase domain-containing protein</fullName>
    </submittedName>
</protein>